<proteinExistence type="predicted"/>
<keyword evidence="10" id="KW-0418">Kinase</keyword>
<keyword evidence="6 18" id="KW-0597">Phosphoprotein</keyword>
<dbReference type="Gene3D" id="3.30.565.10">
    <property type="entry name" value="Histidine kinase-like ATPase, C-terminal domain"/>
    <property type="match status" value="1"/>
</dbReference>
<dbReference type="PROSITE" id="PS50110">
    <property type="entry name" value="RESPONSE_REGULATORY"/>
    <property type="match status" value="1"/>
</dbReference>
<dbReference type="PANTHER" id="PTHR43047:SF64">
    <property type="entry name" value="HISTIDINE KINASE CONTAINING CHEY-HOMOLOGOUS RECEIVER DOMAIN AND PAS DOMAIN-RELATED"/>
    <property type="match status" value="1"/>
</dbReference>
<dbReference type="PROSITE" id="PS50112">
    <property type="entry name" value="PAS"/>
    <property type="match status" value="5"/>
</dbReference>
<evidence type="ECO:0000256" key="18">
    <source>
        <dbReference type="PROSITE-ProRule" id="PRU00169"/>
    </source>
</evidence>
<dbReference type="Gene3D" id="1.20.120.160">
    <property type="entry name" value="HPT domain"/>
    <property type="match status" value="1"/>
</dbReference>
<evidence type="ECO:0000313" key="24">
    <source>
        <dbReference type="EMBL" id="QEL56024.1"/>
    </source>
</evidence>
<dbReference type="InterPro" id="IPR005467">
    <property type="entry name" value="His_kinase_dom"/>
</dbReference>
<dbReference type="SUPFAM" id="SSF47226">
    <property type="entry name" value="Histidine-containing phosphotransfer domain, HPT domain"/>
    <property type="match status" value="1"/>
</dbReference>
<dbReference type="SMART" id="SM00387">
    <property type="entry name" value="HATPase_c"/>
    <property type="match status" value="1"/>
</dbReference>
<evidence type="ECO:0000259" key="22">
    <source>
        <dbReference type="PROSITE" id="PS50113"/>
    </source>
</evidence>
<dbReference type="KEGG" id="chrm:FYK34_10880"/>
<organism evidence="24 25">
    <name type="scientific">Chromobacterium paludis</name>
    <dbReference type="NCBI Taxonomy" id="2605945"/>
    <lineage>
        <taxon>Bacteria</taxon>
        <taxon>Pseudomonadati</taxon>
        <taxon>Pseudomonadota</taxon>
        <taxon>Betaproteobacteria</taxon>
        <taxon>Neisseriales</taxon>
        <taxon>Chromobacteriaceae</taxon>
        <taxon>Chromobacterium</taxon>
    </lineage>
</organism>
<evidence type="ECO:0000259" key="19">
    <source>
        <dbReference type="PROSITE" id="PS50109"/>
    </source>
</evidence>
<dbReference type="Pfam" id="PF00512">
    <property type="entry name" value="HisKA"/>
    <property type="match status" value="1"/>
</dbReference>
<evidence type="ECO:0000256" key="3">
    <source>
        <dbReference type="ARBA" id="ARBA00012438"/>
    </source>
</evidence>
<dbReference type="InterPro" id="IPR036097">
    <property type="entry name" value="HisK_dim/P_sf"/>
</dbReference>
<name>A0A5C1DH54_9NEIS</name>
<dbReference type="InterPro" id="IPR000014">
    <property type="entry name" value="PAS"/>
</dbReference>
<evidence type="ECO:0000256" key="11">
    <source>
        <dbReference type="ARBA" id="ARBA00022840"/>
    </source>
</evidence>
<feature type="domain" description="PAS" evidence="21">
    <location>
        <begin position="256"/>
        <end position="326"/>
    </location>
</feature>
<feature type="domain" description="Histidine kinase" evidence="19">
    <location>
        <begin position="673"/>
        <end position="892"/>
    </location>
</feature>
<feature type="domain" description="PAC" evidence="22">
    <location>
        <begin position="333"/>
        <end position="383"/>
    </location>
</feature>
<feature type="domain" description="PAC" evidence="22">
    <location>
        <begin position="77"/>
        <end position="127"/>
    </location>
</feature>
<dbReference type="CDD" id="cd16922">
    <property type="entry name" value="HATPase_EvgS-ArcB-TorS-like"/>
    <property type="match status" value="1"/>
</dbReference>
<sequence>MEGGMEKVGTSSVGIITIDEQGCITAFDAVAVRLFGYEEAEVIGANVSMLMPEPYKTEHDGYLARYAAGGQPHVIGKGREVEGRRKDGSIFPVWLAINEVRFGQQRFFVGSIVDLSEQKAVEADLAKSLEMTRAILDTAVNPIITIDAHGKVRSFNPAAVQLFGYEAHEVIGRNVKMLMPSPYHEEHDDYLQRYLREGAPRVIGQGREVIARRKDQSVFPIHLSVGEMSVAGERMFVGIIADISKLRAAEQSYAASAELTRAILDTAVNPIITIDSRGVIRSFNPAAEKLFGYGADEVAGQNVKLLMPSPYREEHDGYLSRYLHEGSPRIIGIGREVTARRKDGTEVPIHLCVGEMEVGGQSMFVGIITDISKLKEAERAFAQSLQTTRAILDTAVSPIVTTDVKGIILTVNPATERLFQYASHELLGQSINLLFSPDYHNEHQRYLERYQSGGGIGGAAPTVIGEGRELDGRKKDGEIFPIHLTVGGMNIGGEPLFVKIMVDMSEHKAAEMELRKHRDHLEELVSIATTEVSAIVRTAVNGIITIDEMGMIHLFNPAAEILFGWSRDEMIGKNIDALIDEYQFPGQSFIEGFLAKDENHVVGRGHEVVARRKDGGSFPAYLSMGHAELSDGHHFLVAFISDITEQKQNENVLKRAKEEAEAGARTKSLFLANMSHEIRTPMNAVIGFAEVALQDATLSRETRRHLEVLLNSARSLLSIINDVLDISKLDSGKFKLEAIGFHLANTIREALLTTEHKASEKGLSLRLDVGDNVNVRRVGDPTRLRQVILNLVSNAIKFTEYGGVDVVVRAGETPDMLRFEVRDSGIGMSQEQLAHVFEMFTQADDSTTRRFGGTGLGTTICKEIVELMGGRIWVSSAQGKGSVFSFTALMPEAPAAMQCLNDAEELTLKTYVSPRLFRILLCEDIETNATLAMLRLRNIGHEVEWAKNGREGVEAYLQGGFDLILMDVMMPEMDGLEATRQIRALERDGKSKIPILALTASVMQEDNVRCLAAGMDGIAAKPIEFDQLLAAMENLVPDGEGRHNLGLTQSSGEACAIDFSPVADLANLPQAEETWGNMLSYARSLRAFSAQFEGRTEEIGKMLAAESQLDSVRAYVHSLKGGAGNLALARIHALASEIDTALKANWLTEARARYPRLERAMAEALSAIDLLTLPTATVRTVSSTAQHSEEDQRQALRSILDELDNLNPDTILPRIEQAAGWLAADEESALRREVDRFAFKAARERVERLLSMVGADGARQCP</sequence>
<dbReference type="PROSITE" id="PS50109">
    <property type="entry name" value="HIS_KIN"/>
    <property type="match status" value="1"/>
</dbReference>
<dbReference type="Pfam" id="PF01627">
    <property type="entry name" value="Hpt"/>
    <property type="match status" value="1"/>
</dbReference>
<keyword evidence="8" id="KW-0812">Transmembrane</keyword>
<evidence type="ECO:0000256" key="5">
    <source>
        <dbReference type="ARBA" id="ARBA00022519"/>
    </source>
</evidence>
<feature type="domain" description="HPt" evidence="23">
    <location>
        <begin position="1077"/>
        <end position="1188"/>
    </location>
</feature>
<dbReference type="InterPro" id="IPR013767">
    <property type="entry name" value="PAS_fold"/>
</dbReference>
<feature type="domain" description="PAS" evidence="21">
    <location>
        <begin position="1"/>
        <end position="53"/>
    </location>
</feature>
<dbReference type="NCBIfam" id="TIGR00229">
    <property type="entry name" value="sensory_box"/>
    <property type="match status" value="5"/>
</dbReference>
<evidence type="ECO:0000256" key="4">
    <source>
        <dbReference type="ARBA" id="ARBA00022475"/>
    </source>
</evidence>
<dbReference type="InterPro" id="IPR003594">
    <property type="entry name" value="HATPase_dom"/>
</dbReference>
<dbReference type="InterPro" id="IPR003661">
    <property type="entry name" value="HisK_dim/P_dom"/>
</dbReference>
<feature type="domain" description="PAC" evidence="22">
    <location>
        <begin position="604"/>
        <end position="655"/>
    </location>
</feature>
<gene>
    <name evidence="24" type="ORF">FYK34_10880</name>
</gene>
<dbReference type="GO" id="GO:0006355">
    <property type="term" value="P:regulation of DNA-templated transcription"/>
    <property type="evidence" value="ECO:0007669"/>
    <property type="project" value="InterPro"/>
</dbReference>
<dbReference type="CDD" id="cd00088">
    <property type="entry name" value="HPT"/>
    <property type="match status" value="1"/>
</dbReference>
<dbReference type="PROSITE" id="PS50113">
    <property type="entry name" value="PAC"/>
    <property type="match status" value="3"/>
</dbReference>
<dbReference type="InterPro" id="IPR008207">
    <property type="entry name" value="Sig_transdc_His_kin_Hpt_dom"/>
</dbReference>
<evidence type="ECO:0000259" key="20">
    <source>
        <dbReference type="PROSITE" id="PS50110"/>
    </source>
</evidence>
<dbReference type="Pfam" id="PF02518">
    <property type="entry name" value="HATPase_c"/>
    <property type="match status" value="1"/>
</dbReference>
<dbReference type="EC" id="2.7.13.3" evidence="3"/>
<evidence type="ECO:0000256" key="10">
    <source>
        <dbReference type="ARBA" id="ARBA00022777"/>
    </source>
</evidence>
<keyword evidence="11" id="KW-0067">ATP-binding</keyword>
<dbReference type="FunFam" id="3.30.450.20:FF:000060">
    <property type="entry name" value="Sensor protein FixL"/>
    <property type="match status" value="3"/>
</dbReference>
<dbReference type="InterPro" id="IPR036641">
    <property type="entry name" value="HPT_dom_sf"/>
</dbReference>
<reference evidence="24 25" key="1">
    <citation type="submission" date="2019-08" db="EMBL/GenBank/DDBJ databases">
        <title>Chromobacterium paludis, a novel bacterium isolated from a Maryland marsh pond.</title>
        <authorList>
            <person name="Blackburn M.B."/>
            <person name="Gundersen-Rindal D.E."/>
        </authorList>
    </citation>
    <scope>NUCLEOTIDE SEQUENCE [LARGE SCALE GENOMIC DNA]</scope>
    <source>
        <strain evidence="25">IIBBL 257-1</strain>
    </source>
</reference>
<keyword evidence="4" id="KW-1003">Cell membrane</keyword>
<comment type="subcellular location">
    <subcellularLocation>
        <location evidence="2">Cell inner membrane</location>
        <topology evidence="2">Multi-pass membrane protein</topology>
    </subcellularLocation>
</comment>
<dbReference type="SMART" id="SM00448">
    <property type="entry name" value="REC"/>
    <property type="match status" value="1"/>
</dbReference>
<evidence type="ECO:0000259" key="23">
    <source>
        <dbReference type="PROSITE" id="PS50894"/>
    </source>
</evidence>
<comment type="catalytic activity">
    <reaction evidence="1">
        <text>ATP + protein L-histidine = ADP + protein N-phospho-L-histidine.</text>
        <dbReference type="EC" id="2.7.13.3"/>
    </reaction>
</comment>
<dbReference type="Gene3D" id="3.30.450.20">
    <property type="entry name" value="PAS domain"/>
    <property type="match status" value="5"/>
</dbReference>
<dbReference type="InterPro" id="IPR001610">
    <property type="entry name" value="PAC"/>
</dbReference>
<keyword evidence="12" id="KW-1133">Transmembrane helix</keyword>
<dbReference type="PANTHER" id="PTHR43047">
    <property type="entry name" value="TWO-COMPONENT HISTIDINE PROTEIN KINASE"/>
    <property type="match status" value="1"/>
</dbReference>
<dbReference type="Pfam" id="PF00989">
    <property type="entry name" value="PAS"/>
    <property type="match status" value="4"/>
</dbReference>
<dbReference type="PRINTS" id="PR00344">
    <property type="entry name" value="BCTRLSENSOR"/>
</dbReference>
<evidence type="ECO:0000256" key="8">
    <source>
        <dbReference type="ARBA" id="ARBA00022692"/>
    </source>
</evidence>
<dbReference type="GO" id="GO:0005524">
    <property type="term" value="F:ATP binding"/>
    <property type="evidence" value="ECO:0007669"/>
    <property type="project" value="UniProtKB-KW"/>
</dbReference>
<evidence type="ECO:0000313" key="25">
    <source>
        <dbReference type="Proteomes" id="UP000322079"/>
    </source>
</evidence>
<dbReference type="SUPFAM" id="SSF55785">
    <property type="entry name" value="PYP-like sensor domain (PAS domain)"/>
    <property type="match status" value="5"/>
</dbReference>
<dbReference type="GO" id="GO:0000155">
    <property type="term" value="F:phosphorelay sensor kinase activity"/>
    <property type="evidence" value="ECO:0007669"/>
    <property type="project" value="InterPro"/>
</dbReference>
<dbReference type="GO" id="GO:0005886">
    <property type="term" value="C:plasma membrane"/>
    <property type="evidence" value="ECO:0007669"/>
    <property type="project" value="UniProtKB-SubCell"/>
</dbReference>
<dbReference type="Proteomes" id="UP000322079">
    <property type="component" value="Chromosome"/>
</dbReference>
<evidence type="ECO:0000259" key="21">
    <source>
        <dbReference type="PROSITE" id="PS50112"/>
    </source>
</evidence>
<evidence type="ECO:0000256" key="2">
    <source>
        <dbReference type="ARBA" id="ARBA00004429"/>
    </source>
</evidence>
<feature type="modified residue" description="4-aspartylphosphate" evidence="18">
    <location>
        <position position="967"/>
    </location>
</feature>
<feature type="domain" description="PAS" evidence="21">
    <location>
        <begin position="384"/>
        <end position="454"/>
    </location>
</feature>
<feature type="domain" description="Response regulatory" evidence="20">
    <location>
        <begin position="918"/>
        <end position="1036"/>
    </location>
</feature>
<evidence type="ECO:0000256" key="12">
    <source>
        <dbReference type="ARBA" id="ARBA00022989"/>
    </source>
</evidence>
<dbReference type="InterPro" id="IPR001789">
    <property type="entry name" value="Sig_transdc_resp-reg_receiver"/>
</dbReference>
<dbReference type="CDD" id="cd00130">
    <property type="entry name" value="PAS"/>
    <property type="match status" value="5"/>
</dbReference>
<keyword evidence="7" id="KW-0808">Transferase</keyword>
<evidence type="ECO:0000256" key="16">
    <source>
        <dbReference type="ARBA" id="ARBA00070616"/>
    </source>
</evidence>
<evidence type="ECO:0000256" key="1">
    <source>
        <dbReference type="ARBA" id="ARBA00000085"/>
    </source>
</evidence>
<evidence type="ECO:0000256" key="6">
    <source>
        <dbReference type="ARBA" id="ARBA00022553"/>
    </source>
</evidence>
<feature type="domain" description="PAS" evidence="21">
    <location>
        <begin position="128"/>
        <end position="198"/>
    </location>
</feature>
<evidence type="ECO:0000256" key="14">
    <source>
        <dbReference type="ARBA" id="ARBA00023136"/>
    </source>
</evidence>
<dbReference type="SMART" id="SM00086">
    <property type="entry name" value="PAC"/>
    <property type="match status" value="5"/>
</dbReference>
<keyword evidence="5" id="KW-0997">Cell inner membrane</keyword>
<accession>A0A5C1DH54</accession>
<dbReference type="Gene3D" id="1.10.287.130">
    <property type="match status" value="1"/>
</dbReference>
<dbReference type="CDD" id="cd00082">
    <property type="entry name" value="HisKA"/>
    <property type="match status" value="1"/>
</dbReference>
<evidence type="ECO:0000256" key="17">
    <source>
        <dbReference type="PROSITE-ProRule" id="PRU00110"/>
    </source>
</evidence>
<dbReference type="Gene3D" id="3.40.50.2300">
    <property type="match status" value="1"/>
</dbReference>
<dbReference type="EMBL" id="CP043473">
    <property type="protein sequence ID" value="QEL56024.1"/>
    <property type="molecule type" value="Genomic_DNA"/>
</dbReference>
<dbReference type="SMART" id="SM00388">
    <property type="entry name" value="HisKA"/>
    <property type="match status" value="1"/>
</dbReference>
<evidence type="ECO:0000256" key="7">
    <source>
        <dbReference type="ARBA" id="ARBA00022679"/>
    </source>
</evidence>
<dbReference type="SMART" id="SM00091">
    <property type="entry name" value="PAS"/>
    <property type="match status" value="5"/>
</dbReference>
<dbReference type="AlphaFoldDB" id="A0A5C1DH54"/>
<dbReference type="PROSITE" id="PS50894">
    <property type="entry name" value="HPT"/>
    <property type="match status" value="1"/>
</dbReference>
<dbReference type="Pfam" id="PF00072">
    <property type="entry name" value="Response_reg"/>
    <property type="match status" value="1"/>
</dbReference>
<dbReference type="FunFam" id="1.10.287.130:FF:000002">
    <property type="entry name" value="Two-component osmosensing histidine kinase"/>
    <property type="match status" value="1"/>
</dbReference>
<dbReference type="SUPFAM" id="SSF47384">
    <property type="entry name" value="Homodimeric domain of signal transducing histidine kinase"/>
    <property type="match status" value="1"/>
</dbReference>
<evidence type="ECO:0000256" key="13">
    <source>
        <dbReference type="ARBA" id="ARBA00023012"/>
    </source>
</evidence>
<feature type="modified residue" description="Phosphohistidine" evidence="17">
    <location>
        <position position="1117"/>
    </location>
</feature>
<keyword evidence="9" id="KW-0547">Nucleotide-binding</keyword>
<dbReference type="SUPFAM" id="SSF55874">
    <property type="entry name" value="ATPase domain of HSP90 chaperone/DNA topoisomerase II/histidine kinase"/>
    <property type="match status" value="1"/>
</dbReference>
<keyword evidence="14" id="KW-0472">Membrane</keyword>
<evidence type="ECO:0000256" key="9">
    <source>
        <dbReference type="ARBA" id="ARBA00022741"/>
    </source>
</evidence>
<dbReference type="Pfam" id="PF13426">
    <property type="entry name" value="PAS_9"/>
    <property type="match status" value="1"/>
</dbReference>
<dbReference type="InterPro" id="IPR004358">
    <property type="entry name" value="Sig_transdc_His_kin-like_C"/>
</dbReference>
<protein>
    <recommendedName>
        <fullName evidence="16">Sensor protein FixL</fullName>
        <ecNumber evidence="3">2.7.13.3</ecNumber>
    </recommendedName>
</protein>
<dbReference type="InterPro" id="IPR035965">
    <property type="entry name" value="PAS-like_dom_sf"/>
</dbReference>
<evidence type="ECO:0000256" key="15">
    <source>
        <dbReference type="ARBA" id="ARBA00059827"/>
    </source>
</evidence>
<dbReference type="FunFam" id="3.30.565.10:FF:000078">
    <property type="entry name" value="Two-component sensor histidine kinase"/>
    <property type="match status" value="1"/>
</dbReference>
<dbReference type="SUPFAM" id="SSF52172">
    <property type="entry name" value="CheY-like"/>
    <property type="match status" value="1"/>
</dbReference>
<comment type="function">
    <text evidence="15">Putative oxygen sensor; modulates the activity of FixJ, a transcriptional activator of nitrogen fixation fixK gene. FixL probably acts as a kinase that phosphorylates FixJ.</text>
</comment>
<dbReference type="CDD" id="cd17546">
    <property type="entry name" value="REC_hyHK_CKI1_RcsC-like"/>
    <property type="match status" value="1"/>
</dbReference>
<dbReference type="InterPro" id="IPR011006">
    <property type="entry name" value="CheY-like_superfamily"/>
</dbReference>
<keyword evidence="25" id="KW-1185">Reference proteome</keyword>
<dbReference type="InterPro" id="IPR036890">
    <property type="entry name" value="HATPase_C_sf"/>
</dbReference>
<dbReference type="InterPro" id="IPR000700">
    <property type="entry name" value="PAS-assoc_C"/>
</dbReference>
<keyword evidence="13" id="KW-0902">Two-component regulatory system</keyword>
<feature type="domain" description="PAS" evidence="21">
    <location>
        <begin position="528"/>
        <end position="585"/>
    </location>
</feature>